<feature type="domain" description="Hemerythrin-like" evidence="1">
    <location>
        <begin position="12"/>
        <end position="150"/>
    </location>
</feature>
<accession>A0ABS4GKW4</accession>
<dbReference type="Proteomes" id="UP001519343">
    <property type="component" value="Unassembled WGS sequence"/>
</dbReference>
<dbReference type="Gene3D" id="1.20.120.520">
    <property type="entry name" value="nmb1532 protein domain like"/>
    <property type="match status" value="1"/>
</dbReference>
<dbReference type="Pfam" id="PF01814">
    <property type="entry name" value="Hemerythrin"/>
    <property type="match status" value="1"/>
</dbReference>
<keyword evidence="3" id="KW-1185">Reference proteome</keyword>
<dbReference type="EMBL" id="JAGGKT010000002">
    <property type="protein sequence ID" value="MBP1930900.1"/>
    <property type="molecule type" value="Genomic_DNA"/>
</dbReference>
<organism evidence="2 3">
    <name type="scientific">Ammoniphilus resinae</name>
    <dbReference type="NCBI Taxonomy" id="861532"/>
    <lineage>
        <taxon>Bacteria</taxon>
        <taxon>Bacillati</taxon>
        <taxon>Bacillota</taxon>
        <taxon>Bacilli</taxon>
        <taxon>Bacillales</taxon>
        <taxon>Paenibacillaceae</taxon>
        <taxon>Aneurinibacillus group</taxon>
        <taxon>Ammoniphilus</taxon>
    </lineage>
</organism>
<gene>
    <name evidence="2" type="ORF">J2Z37_000897</name>
</gene>
<dbReference type="InterPro" id="IPR012312">
    <property type="entry name" value="Hemerythrin-like"/>
</dbReference>
<dbReference type="PANTHER" id="PTHR39966:SF1">
    <property type="entry name" value="HEMERYTHRIN-LIKE DOMAIN-CONTAINING PROTEIN"/>
    <property type="match status" value="1"/>
</dbReference>
<dbReference type="PANTHER" id="PTHR39966">
    <property type="entry name" value="BLL2471 PROTEIN-RELATED"/>
    <property type="match status" value="1"/>
</dbReference>
<reference evidence="2 3" key="1">
    <citation type="submission" date="2021-03" db="EMBL/GenBank/DDBJ databases">
        <title>Genomic Encyclopedia of Type Strains, Phase IV (KMG-IV): sequencing the most valuable type-strain genomes for metagenomic binning, comparative biology and taxonomic classification.</title>
        <authorList>
            <person name="Goeker M."/>
        </authorList>
    </citation>
    <scope>NUCLEOTIDE SEQUENCE [LARGE SCALE GENOMIC DNA]</scope>
    <source>
        <strain evidence="2 3">DSM 24738</strain>
    </source>
</reference>
<evidence type="ECO:0000313" key="3">
    <source>
        <dbReference type="Proteomes" id="UP001519343"/>
    </source>
</evidence>
<name>A0ABS4GKW4_9BACL</name>
<evidence type="ECO:0000259" key="1">
    <source>
        <dbReference type="Pfam" id="PF01814"/>
    </source>
</evidence>
<dbReference type="CDD" id="cd12108">
    <property type="entry name" value="Hr-like"/>
    <property type="match status" value="1"/>
</dbReference>
<dbReference type="RefSeq" id="WP_209809015.1">
    <property type="nucleotide sequence ID" value="NZ_JAGGKT010000002.1"/>
</dbReference>
<protein>
    <submittedName>
        <fullName evidence="2">Hemerythrin-like domain-containing protein</fullName>
    </submittedName>
</protein>
<proteinExistence type="predicted"/>
<evidence type="ECO:0000313" key="2">
    <source>
        <dbReference type="EMBL" id="MBP1930900.1"/>
    </source>
</evidence>
<comment type="caution">
    <text evidence="2">The sequence shown here is derived from an EMBL/GenBank/DDBJ whole genome shotgun (WGS) entry which is preliminary data.</text>
</comment>
<sequence>MDTSDVTLCPPLQQLKDEHVTLRAEMELFYEITEEIEYDSGPAVIRLFTELSERISVFMESLKAHSEREEKGLFPVMARRLGEKDRTIDSMEFEHEKAEQHLQDFLMETRKAGSTIDEDHARAVAVYAVQAYTTLTQHFAKEEKMLFPLAEQILSIEEKEELGRFLINC</sequence>